<name>R9PF40_AGAAL</name>
<proteinExistence type="predicted"/>
<reference evidence="4" key="1">
    <citation type="journal article" date="2013" name="Genome Announc.">
        <title>Draft Genome Sequence of Agarivorans albus Strain MKT 106T, an Agarolytic Marine Bacterium.</title>
        <authorList>
            <person name="Yasuike M."/>
            <person name="Nakamura Y."/>
            <person name="Kai W."/>
            <person name="Fujiwara A."/>
            <person name="Fukui Y."/>
            <person name="Satomi M."/>
            <person name="Sano M."/>
        </authorList>
    </citation>
    <scope>NUCLEOTIDE SEQUENCE [LARGE SCALE GENOMIC DNA]</scope>
</reference>
<feature type="compositionally biased region" description="Polar residues" evidence="2">
    <location>
        <begin position="17"/>
        <end position="28"/>
    </location>
</feature>
<evidence type="ECO:0000256" key="3">
    <source>
        <dbReference type="SAM" id="Phobius"/>
    </source>
</evidence>
<protein>
    <submittedName>
        <fullName evidence="4">Uncharacterized protein</fullName>
    </submittedName>
</protein>
<dbReference type="EMBL" id="BARX01000001">
    <property type="protein sequence ID" value="GAC99998.1"/>
    <property type="molecule type" value="Genomic_DNA"/>
</dbReference>
<keyword evidence="3" id="KW-0812">Transmembrane</keyword>
<keyword evidence="3" id="KW-1133">Transmembrane helix</keyword>
<evidence type="ECO:0000256" key="1">
    <source>
        <dbReference type="SAM" id="Coils"/>
    </source>
</evidence>
<dbReference type="OrthoDB" id="6383776at2"/>
<evidence type="ECO:0000256" key="2">
    <source>
        <dbReference type="SAM" id="MobiDB-lite"/>
    </source>
</evidence>
<sequence length="229" mass="26326">MSSSELPSDIDLEPQQPVEQHTSANHRSGISLQARYEHHKARHKHYKKGYKHLRRYRWISLGLGIVSFSAVFSLMAVLPTYNEVKNDYDDSLAELKIIEDQNRQLKEALLIERRNNFDLNKENHPELRIFAFNTLIATDQSNIRSAFFEASDDMGKKVAISYQLLAEGPLEQALALVLIDQTGQQVFQHTIDFGEVPPKQGESLTVESTINLDKNLDVRYFRIVELTEE</sequence>
<accession>R9PF40</accession>
<dbReference type="RefSeq" id="WP_016399767.1">
    <property type="nucleotide sequence ID" value="NZ_BARX01000001.1"/>
</dbReference>
<organism evidence="4 5">
    <name type="scientific">Agarivorans albus MKT 106</name>
    <dbReference type="NCBI Taxonomy" id="1331007"/>
    <lineage>
        <taxon>Bacteria</taxon>
        <taxon>Pseudomonadati</taxon>
        <taxon>Pseudomonadota</taxon>
        <taxon>Gammaproteobacteria</taxon>
        <taxon>Alteromonadales</taxon>
        <taxon>Alteromonadaceae</taxon>
        <taxon>Agarivorans</taxon>
    </lineage>
</organism>
<gene>
    <name evidence="4" type="ORF">AALB_0079</name>
</gene>
<feature type="transmembrane region" description="Helical" evidence="3">
    <location>
        <begin position="58"/>
        <end position="78"/>
    </location>
</feature>
<dbReference type="Proteomes" id="UP000014461">
    <property type="component" value="Unassembled WGS sequence"/>
</dbReference>
<evidence type="ECO:0000313" key="4">
    <source>
        <dbReference type="EMBL" id="GAC99998.1"/>
    </source>
</evidence>
<evidence type="ECO:0000313" key="5">
    <source>
        <dbReference type="Proteomes" id="UP000014461"/>
    </source>
</evidence>
<feature type="region of interest" description="Disordered" evidence="2">
    <location>
        <begin position="1"/>
        <end position="28"/>
    </location>
</feature>
<comment type="caution">
    <text evidence="4">The sequence shown here is derived from an EMBL/GenBank/DDBJ whole genome shotgun (WGS) entry which is preliminary data.</text>
</comment>
<keyword evidence="3" id="KW-0472">Membrane</keyword>
<dbReference type="AlphaFoldDB" id="R9PF40"/>
<dbReference type="STRING" id="1331007.AALB_0079"/>
<feature type="coiled-coil region" evidence="1">
    <location>
        <begin position="81"/>
        <end position="115"/>
    </location>
</feature>
<keyword evidence="1" id="KW-0175">Coiled coil</keyword>
<keyword evidence="5" id="KW-1185">Reference proteome</keyword>